<reference evidence="1 2" key="1">
    <citation type="submission" date="2014-07" db="EMBL/GenBank/DDBJ databases">
        <title>Tepidicaulis marinum gen. nov., sp. nov., a novel marine bacterium denitrifying nitrate to nitrous oxide strictly under microaerobic conditions.</title>
        <authorList>
            <person name="Takeuchi M."/>
            <person name="Yamagishi T."/>
            <person name="Kamagata Y."/>
            <person name="Oshima K."/>
            <person name="Hattori M."/>
            <person name="Katayama T."/>
            <person name="Hanada S."/>
            <person name="Tamaki H."/>
            <person name="Marumo K."/>
            <person name="Maeda H."/>
            <person name="Nedachi M."/>
            <person name="Iwasaki W."/>
            <person name="Suwa Y."/>
            <person name="Sakata S."/>
        </authorList>
    </citation>
    <scope>NUCLEOTIDE SEQUENCE [LARGE SCALE GENOMIC DNA]</scope>
    <source>
        <strain evidence="1 2">MA2</strain>
    </source>
</reference>
<organism evidence="1 2">
    <name type="scientific">Tepidicaulis marinus</name>
    <dbReference type="NCBI Taxonomy" id="1333998"/>
    <lineage>
        <taxon>Bacteria</taxon>
        <taxon>Pseudomonadati</taxon>
        <taxon>Pseudomonadota</taxon>
        <taxon>Alphaproteobacteria</taxon>
        <taxon>Hyphomicrobiales</taxon>
        <taxon>Parvibaculaceae</taxon>
        <taxon>Tepidicaulis</taxon>
    </lineage>
</organism>
<protein>
    <submittedName>
        <fullName evidence="1">Response regulator receiver modulated diguanylate cyclase/phosphodiesterase</fullName>
    </submittedName>
</protein>
<dbReference type="RefSeq" id="WP_147446260.1">
    <property type="nucleotide sequence ID" value="NZ_BBIO01000012.1"/>
</dbReference>
<name>A0A081BCR3_9HYPH</name>
<accession>A0A081BCR3</accession>
<dbReference type="EMBL" id="BBIO01000012">
    <property type="protein sequence ID" value="GAK45831.1"/>
    <property type="molecule type" value="Genomic_DNA"/>
</dbReference>
<evidence type="ECO:0000313" key="1">
    <source>
        <dbReference type="EMBL" id="GAK45831.1"/>
    </source>
</evidence>
<gene>
    <name evidence="1" type="ORF">M2A_2330</name>
</gene>
<comment type="caution">
    <text evidence="1">The sequence shown here is derived from an EMBL/GenBank/DDBJ whole genome shotgun (WGS) entry which is preliminary data.</text>
</comment>
<dbReference type="Proteomes" id="UP000028702">
    <property type="component" value="Unassembled WGS sequence"/>
</dbReference>
<evidence type="ECO:0000313" key="2">
    <source>
        <dbReference type="Proteomes" id="UP000028702"/>
    </source>
</evidence>
<proteinExistence type="predicted"/>
<sequence>MKKQYGRYSRRVWQAYFNFLDTLYDVRESLIGSELEAAIMRALLVRRYIDRAGGTNVTSLAASLGHPRETVKRKVDALIAVNHIAKDGDNMLTVTDEFVRECFPGYAQTFDQILHLADTIREDLRRGAQMENPAGAQQRRL</sequence>
<dbReference type="AlphaFoldDB" id="A0A081BCR3"/>
<keyword evidence="2" id="KW-1185">Reference proteome</keyword>